<dbReference type="STRING" id="2594813.A0A395MCF9"/>
<evidence type="ECO:0008006" key="13">
    <source>
        <dbReference type="Google" id="ProtNLM"/>
    </source>
</evidence>
<feature type="transmembrane region" description="Helical" evidence="8">
    <location>
        <begin position="799"/>
        <end position="818"/>
    </location>
</feature>
<evidence type="ECO:0000256" key="8">
    <source>
        <dbReference type="SAM" id="Phobius"/>
    </source>
</evidence>
<gene>
    <name evidence="11" type="ORF">FIE12Z_10263</name>
</gene>
<dbReference type="InterPro" id="IPR036864">
    <property type="entry name" value="Zn2-C6_fun-type_DNA-bd_sf"/>
</dbReference>
<dbReference type="PROSITE" id="PS00463">
    <property type="entry name" value="ZN2_CY6_FUNGAL_1"/>
    <property type="match status" value="1"/>
</dbReference>
<evidence type="ECO:0000256" key="5">
    <source>
        <dbReference type="ARBA" id="ARBA00023136"/>
    </source>
</evidence>
<evidence type="ECO:0000256" key="7">
    <source>
        <dbReference type="ARBA" id="ARBA00023242"/>
    </source>
</evidence>
<dbReference type="Pfam" id="PF00172">
    <property type="entry name" value="Zn_clus"/>
    <property type="match status" value="1"/>
</dbReference>
<evidence type="ECO:0000313" key="11">
    <source>
        <dbReference type="EMBL" id="RFN45500.1"/>
    </source>
</evidence>
<accession>A0A395MCF9</accession>
<dbReference type="CDD" id="cd17323">
    <property type="entry name" value="MFS_Tpo1_MDR_like"/>
    <property type="match status" value="1"/>
</dbReference>
<dbReference type="CDD" id="cd00067">
    <property type="entry name" value="GAL4"/>
    <property type="match status" value="1"/>
</dbReference>
<evidence type="ECO:0000256" key="4">
    <source>
        <dbReference type="ARBA" id="ARBA00022989"/>
    </source>
</evidence>
<dbReference type="GO" id="GO:0005886">
    <property type="term" value="C:plasma membrane"/>
    <property type="evidence" value="ECO:0007669"/>
    <property type="project" value="TreeGrafter"/>
</dbReference>
<dbReference type="Proteomes" id="UP000265631">
    <property type="component" value="Unassembled WGS sequence"/>
</dbReference>
<feature type="transmembrane region" description="Helical" evidence="8">
    <location>
        <begin position="871"/>
        <end position="892"/>
    </location>
</feature>
<feature type="transmembrane region" description="Helical" evidence="8">
    <location>
        <begin position="760"/>
        <end position="779"/>
    </location>
</feature>
<dbReference type="InterPro" id="IPR036259">
    <property type="entry name" value="MFS_trans_sf"/>
</dbReference>
<evidence type="ECO:0000259" key="10">
    <source>
        <dbReference type="PROSITE" id="PS50850"/>
    </source>
</evidence>
<evidence type="ECO:0000256" key="2">
    <source>
        <dbReference type="ARBA" id="ARBA00022692"/>
    </source>
</evidence>
<dbReference type="PROSITE" id="PS50850">
    <property type="entry name" value="MFS"/>
    <property type="match status" value="1"/>
</dbReference>
<dbReference type="InterPro" id="IPR011701">
    <property type="entry name" value="MFS"/>
</dbReference>
<organism evidence="11 12">
    <name type="scientific">Fusarium flagelliforme</name>
    <dbReference type="NCBI Taxonomy" id="2675880"/>
    <lineage>
        <taxon>Eukaryota</taxon>
        <taxon>Fungi</taxon>
        <taxon>Dikarya</taxon>
        <taxon>Ascomycota</taxon>
        <taxon>Pezizomycotina</taxon>
        <taxon>Sordariomycetes</taxon>
        <taxon>Hypocreomycetidae</taxon>
        <taxon>Hypocreales</taxon>
        <taxon>Nectriaceae</taxon>
        <taxon>Fusarium</taxon>
        <taxon>Fusarium incarnatum-equiseti species complex</taxon>
    </lineage>
</organism>
<keyword evidence="2 8" id="KW-0812">Transmembrane</keyword>
<dbReference type="GO" id="GO:0006351">
    <property type="term" value="P:DNA-templated transcription"/>
    <property type="evidence" value="ECO:0007669"/>
    <property type="project" value="InterPro"/>
</dbReference>
<dbReference type="GO" id="GO:0008270">
    <property type="term" value="F:zinc ion binding"/>
    <property type="evidence" value="ECO:0007669"/>
    <property type="project" value="InterPro"/>
</dbReference>
<dbReference type="AlphaFoldDB" id="A0A395MCF9"/>
<dbReference type="GO" id="GO:1990961">
    <property type="term" value="P:xenobiotic detoxification by transmembrane export across the plasma membrane"/>
    <property type="evidence" value="ECO:0007669"/>
    <property type="project" value="TreeGrafter"/>
</dbReference>
<feature type="transmembrane region" description="Helical" evidence="8">
    <location>
        <begin position="564"/>
        <end position="583"/>
    </location>
</feature>
<dbReference type="Pfam" id="PF04082">
    <property type="entry name" value="Fungal_trans"/>
    <property type="match status" value="1"/>
</dbReference>
<sequence>MEHRSKTRASLACLPCRNQHLKCDGTRPVCSRCQSLSKTCTFPESRRSGNYKATARRSRAQEFQLTPTASLATPTEAFQQTPSGSVPGSSDFGVAETHLHFETELVDLYYENFHPGHPFVLPRTALDARRAAGCPNILLLVAAVQNIGSFYTSNPLFGIENSLLEQDDVIDGFAVQTTLLMALAKSMCAEQELADELLSKAMNQASLIGMDTKMFADMVSESDPVLAESWRRTMWMLYVTDANFAVIRQDYVLSLEELGFDVDLPCEDKEYNEMRIPPTRTTFAEYHSREYDMEEKSFSSFAYFIDASVVFTTTLHASLKFKDVSEALILCDNLEAKIAGWFAMLPPSKRELDVRPAFLDQLIFQSHMMMYTPFSTLRYDPVEGISTCGSPPPPTLSGGVGLNRQSHLQKLLQAIRKQNQCLIILPLGSAQLSPFIICMIACCTIAHLIACKSALPKDEAEVARSRIRVCLGTLRHYEDIWPRAKKILLELKRIANYSCFSHGKRRKSDDDAENPQNWSTIRKTAVVSLICLYTFTIYCGSSIYVPSVGQVMEEFNVTETVASLGLALYVLGYGLGPLLFSPLSEIPYIGRNPIYIITFIIFNLLCVGAALTESFAGFLVIRFLQGFFGSPCLATGAASLTDMFSVIYIPYSLAAWSGAMYCGPALGPLFSGFSVVVKGWRWSMWELLWLSSFVLVLLIIFLPETSTPTLLYHRAKLLREETGSDKYIDERSIALRSVTSRDAIQTALIKPFEISLKDPSIAFVNIYTSFTYGIYYSFFEVFPLVYPKIYGMNLGEMSAVFVCVLIACIIGIVWYLSWYRIFIEKRFKALGSYDAPETFLRPGLLGVFGAPIGMFLFGWGARESIPWEVPTLGIVIYCGFSFVVGSGIFIYLPLGYPHYAASLFAANDALRSSFAAAAILFGRPLYLNLGIGKGCSLLGGLSILGIVGFWYLFRYGHELRKRSRFTVQ</sequence>
<evidence type="ECO:0000256" key="1">
    <source>
        <dbReference type="ARBA" id="ARBA00004141"/>
    </source>
</evidence>
<comment type="subcellular location">
    <subcellularLocation>
        <location evidence="1">Membrane</location>
        <topology evidence="1">Multi-pass membrane protein</topology>
    </subcellularLocation>
</comment>
<feature type="transmembrane region" description="Helical" evidence="8">
    <location>
        <begin position="682"/>
        <end position="702"/>
    </location>
</feature>
<feature type="domain" description="Major facilitator superfamily (MFS) profile" evidence="10">
    <location>
        <begin position="520"/>
        <end position="968"/>
    </location>
</feature>
<feature type="transmembrane region" description="Helical" evidence="8">
    <location>
        <begin position="658"/>
        <end position="676"/>
    </location>
</feature>
<keyword evidence="4 8" id="KW-1133">Transmembrane helix</keyword>
<dbReference type="InterPro" id="IPR007219">
    <property type="entry name" value="XnlR_reg_dom"/>
</dbReference>
<evidence type="ECO:0000256" key="6">
    <source>
        <dbReference type="ARBA" id="ARBA00023180"/>
    </source>
</evidence>
<dbReference type="PROSITE" id="PS50048">
    <property type="entry name" value="ZN2_CY6_FUNGAL_2"/>
    <property type="match status" value="1"/>
</dbReference>
<dbReference type="EMBL" id="PXXK01000350">
    <property type="protein sequence ID" value="RFN45500.1"/>
    <property type="molecule type" value="Genomic_DNA"/>
</dbReference>
<feature type="transmembrane region" description="Helical" evidence="8">
    <location>
        <begin position="525"/>
        <end position="544"/>
    </location>
</feature>
<feature type="domain" description="Zn(2)-C6 fungal-type" evidence="9">
    <location>
        <begin position="12"/>
        <end position="42"/>
    </location>
</feature>
<name>A0A395MCF9_9HYPO</name>
<reference evidence="11 12" key="1">
    <citation type="journal article" date="2018" name="PLoS Pathog.">
        <title>Evolution of structural diversity of trichothecenes, a family of toxins produced by plant pathogenic and entomopathogenic fungi.</title>
        <authorList>
            <person name="Proctor R.H."/>
            <person name="McCormick S.P."/>
            <person name="Kim H.S."/>
            <person name="Cardoza R.E."/>
            <person name="Stanley A.M."/>
            <person name="Lindo L."/>
            <person name="Kelly A."/>
            <person name="Brown D.W."/>
            <person name="Lee T."/>
            <person name="Vaughan M.M."/>
            <person name="Alexander N.J."/>
            <person name="Busman M."/>
            <person name="Gutierrez S."/>
        </authorList>
    </citation>
    <scope>NUCLEOTIDE SEQUENCE [LARGE SCALE GENOMIC DNA]</scope>
    <source>
        <strain evidence="11 12">NRRL 13405</strain>
    </source>
</reference>
<dbReference type="Gene3D" id="4.10.240.10">
    <property type="entry name" value="Zn(2)-C6 fungal-type DNA-binding domain"/>
    <property type="match status" value="1"/>
</dbReference>
<dbReference type="InterPro" id="IPR020846">
    <property type="entry name" value="MFS_dom"/>
</dbReference>
<keyword evidence="5 8" id="KW-0472">Membrane</keyword>
<keyword evidence="3" id="KW-0479">Metal-binding</keyword>
<evidence type="ECO:0000259" key="9">
    <source>
        <dbReference type="PROSITE" id="PS50048"/>
    </source>
</evidence>
<keyword evidence="12" id="KW-1185">Reference proteome</keyword>
<dbReference type="Pfam" id="PF07690">
    <property type="entry name" value="MFS_1"/>
    <property type="match status" value="1"/>
</dbReference>
<dbReference type="PANTHER" id="PTHR23502:SF23">
    <property type="entry name" value="FLUCONAZOLE RESISTANCE PROTEIN 1"/>
    <property type="match status" value="1"/>
</dbReference>
<dbReference type="InterPro" id="IPR001138">
    <property type="entry name" value="Zn2Cys6_DnaBD"/>
</dbReference>
<proteinExistence type="predicted"/>
<dbReference type="CDD" id="cd12148">
    <property type="entry name" value="fungal_TF_MHR"/>
    <property type="match status" value="1"/>
</dbReference>
<dbReference type="GO" id="GO:0003677">
    <property type="term" value="F:DNA binding"/>
    <property type="evidence" value="ECO:0007669"/>
    <property type="project" value="InterPro"/>
</dbReference>
<dbReference type="GO" id="GO:0015244">
    <property type="term" value="F:fluconazole transmembrane transporter activity"/>
    <property type="evidence" value="ECO:0007669"/>
    <property type="project" value="TreeGrafter"/>
</dbReference>
<keyword evidence="7" id="KW-0539">Nucleus</keyword>
<feature type="transmembrane region" description="Helical" evidence="8">
    <location>
        <begin position="927"/>
        <end position="953"/>
    </location>
</feature>
<dbReference type="GO" id="GO:0000981">
    <property type="term" value="F:DNA-binding transcription factor activity, RNA polymerase II-specific"/>
    <property type="evidence" value="ECO:0007669"/>
    <property type="project" value="InterPro"/>
</dbReference>
<dbReference type="SUPFAM" id="SSF103473">
    <property type="entry name" value="MFS general substrate transporter"/>
    <property type="match status" value="1"/>
</dbReference>
<evidence type="ECO:0000313" key="12">
    <source>
        <dbReference type="Proteomes" id="UP000265631"/>
    </source>
</evidence>
<feature type="transmembrane region" description="Helical" evidence="8">
    <location>
        <begin position="627"/>
        <end position="651"/>
    </location>
</feature>
<feature type="transmembrane region" description="Helical" evidence="8">
    <location>
        <begin position="595"/>
        <end position="621"/>
    </location>
</feature>
<dbReference type="Gene3D" id="1.20.1250.20">
    <property type="entry name" value="MFS general substrate transporter like domains"/>
    <property type="match status" value="1"/>
</dbReference>
<dbReference type="SUPFAM" id="SSF57701">
    <property type="entry name" value="Zn2/Cys6 DNA-binding domain"/>
    <property type="match status" value="1"/>
</dbReference>
<feature type="transmembrane region" description="Helical" evidence="8">
    <location>
        <begin position="839"/>
        <end position="859"/>
    </location>
</feature>
<comment type="caution">
    <text evidence="11">The sequence shown here is derived from an EMBL/GenBank/DDBJ whole genome shotgun (WGS) entry which is preliminary data.</text>
</comment>
<evidence type="ECO:0000256" key="3">
    <source>
        <dbReference type="ARBA" id="ARBA00022723"/>
    </source>
</evidence>
<protein>
    <recommendedName>
        <fullName evidence="13">Major facilitator superfamily (MFS) profile domain-containing protein</fullName>
    </recommendedName>
</protein>
<dbReference type="SMART" id="SM00066">
    <property type="entry name" value="GAL4"/>
    <property type="match status" value="1"/>
</dbReference>
<keyword evidence="6" id="KW-0325">Glycoprotein</keyword>
<dbReference type="PANTHER" id="PTHR23502">
    <property type="entry name" value="MAJOR FACILITATOR SUPERFAMILY"/>
    <property type="match status" value="1"/>
</dbReference>